<keyword evidence="4" id="KW-0963">Cytoplasm</keyword>
<evidence type="ECO:0000256" key="6">
    <source>
        <dbReference type="ARBA" id="ARBA00023015"/>
    </source>
</evidence>
<evidence type="ECO:0000256" key="5">
    <source>
        <dbReference type="ARBA" id="ARBA00022971"/>
    </source>
</evidence>
<comment type="similarity">
    <text evidence="2">Belongs to the relaxosome TraM family.</text>
</comment>
<dbReference type="EMBL" id="CP033895">
    <property type="protein sequence ID" value="QDL35765.1"/>
    <property type="molecule type" value="Genomic_DNA"/>
</dbReference>
<dbReference type="GO" id="GO:0005737">
    <property type="term" value="C:cytoplasm"/>
    <property type="evidence" value="ECO:0007669"/>
    <property type="project" value="UniProtKB-SubCell"/>
</dbReference>
<geneLocation type="plasmid" evidence="9 10">
    <name>p2-125</name>
</geneLocation>
<comment type="subcellular location">
    <subcellularLocation>
        <location evidence="1">Cytoplasm</location>
    </subcellularLocation>
</comment>
<gene>
    <name evidence="9" type="primary">traM</name>
    <name evidence="9" type="ORF">EGO53_28700</name>
</gene>
<dbReference type="InterPro" id="IPR042073">
    <property type="entry name" value="TraM_DNA-bd"/>
</dbReference>
<organism evidence="9 10">
    <name type="scientific">Serratia liquefaciens</name>
    <dbReference type="NCBI Taxonomy" id="614"/>
    <lineage>
        <taxon>Bacteria</taxon>
        <taxon>Pseudomonadati</taxon>
        <taxon>Pseudomonadota</taxon>
        <taxon>Gammaproteobacteria</taxon>
        <taxon>Enterobacterales</taxon>
        <taxon>Yersiniaceae</taxon>
        <taxon>Serratia</taxon>
    </lineage>
</organism>
<keyword evidence="7" id="KW-0238">DNA-binding</keyword>
<dbReference type="SUPFAM" id="SSF140581">
    <property type="entry name" value="TraM-like"/>
    <property type="match status" value="1"/>
</dbReference>
<keyword evidence="5" id="KW-0184">Conjugation</keyword>
<evidence type="ECO:0000313" key="10">
    <source>
        <dbReference type="Proteomes" id="UP000317572"/>
    </source>
</evidence>
<evidence type="ECO:0000256" key="3">
    <source>
        <dbReference type="ARBA" id="ARBA00020534"/>
    </source>
</evidence>
<keyword evidence="8" id="KW-0804">Transcription</keyword>
<name>A0A515D5U0_SERLI</name>
<dbReference type="GO" id="GO:0003677">
    <property type="term" value="F:DNA binding"/>
    <property type="evidence" value="ECO:0007669"/>
    <property type="project" value="UniProtKB-KW"/>
</dbReference>
<dbReference type="AlphaFoldDB" id="A0A515D5U0"/>
<evidence type="ECO:0000256" key="8">
    <source>
        <dbReference type="ARBA" id="ARBA00023163"/>
    </source>
</evidence>
<evidence type="ECO:0000256" key="2">
    <source>
        <dbReference type="ARBA" id="ARBA00008859"/>
    </source>
</evidence>
<dbReference type="Gene3D" id="1.10.287.2320">
    <property type="match status" value="1"/>
</dbReference>
<keyword evidence="9" id="KW-0614">Plasmid</keyword>
<proteinExistence type="inferred from homology"/>
<evidence type="ECO:0000256" key="1">
    <source>
        <dbReference type="ARBA" id="ARBA00004496"/>
    </source>
</evidence>
<protein>
    <recommendedName>
        <fullName evidence="3">Relaxosome protein TraM</fullName>
    </recommendedName>
</protein>
<dbReference type="SUPFAM" id="SSF47729">
    <property type="entry name" value="IHF-like DNA-binding proteins"/>
    <property type="match status" value="1"/>
</dbReference>
<evidence type="ECO:0000256" key="4">
    <source>
        <dbReference type="ARBA" id="ARBA00022490"/>
    </source>
</evidence>
<dbReference type="Pfam" id="PF05261">
    <property type="entry name" value="Tra_M"/>
    <property type="match status" value="1"/>
</dbReference>
<dbReference type="NCBIfam" id="NF010267">
    <property type="entry name" value="PRK13713.1"/>
    <property type="match status" value="1"/>
</dbReference>
<keyword evidence="6" id="KW-0805">Transcription regulation</keyword>
<sequence length="131" mass="14697">MAKIQVYASDDVAEKIMAIVEKRRQEGAKDKDVSFSSVTTMLIELGLRVYEAQMQNKDSGFNQALFNKTLLENVLKSQMATSKLLGMVSLSPHLEGNEKFIFKDMVTTIREDVDQIVSNFFPKEEGGEEGV</sequence>
<dbReference type="RefSeq" id="WP_142816609.1">
    <property type="nucleotide sequence ID" value="NZ_CP033895.1"/>
</dbReference>
<reference evidence="9 10" key="1">
    <citation type="submission" date="2018-11" db="EMBL/GenBank/DDBJ databases">
        <title>The first complete genome of Serratia liquefaciens isolated from metalophyte plant revel distinctness adaptive mechanisms in an extreme habitat.</title>
        <authorList>
            <person name="Caneschi W.L."/>
            <person name="Sanchez A.B."/>
            <person name="Felestrino E.B."/>
            <person name="Assis R.A.B."/>
            <person name="Lemes C.G.C."/>
            <person name="Cordeiro I.F."/>
            <person name="Fonseca N.P."/>
            <person name="Villa M."/>
            <person name="Vieira I.T."/>
            <person name="Moraes L.A."/>
            <person name="Kamino L.H.Y."/>
            <person name="do Carmo F."/>
            <person name="Garcia C.M."/>
            <person name="Almeida N.F."/>
            <person name="Silva R.S."/>
            <person name="Ferro J.A."/>
            <person name="Ferro M.I.T."/>
            <person name="Varani A.M."/>
            <person name="Ferreira R.M."/>
            <person name="dos Santos V.L."/>
            <person name="Silva U.C."/>
            <person name="Setubal J.C."/>
            <person name="Moreira L.M."/>
        </authorList>
    </citation>
    <scope>NUCLEOTIDE SEQUENCE [LARGE SCALE GENOMIC DNA]</scope>
    <source>
        <strain evidence="9 10">FG3</strain>
        <plasmid evidence="9 10">p2-125</plasmid>
    </source>
</reference>
<evidence type="ECO:0000313" key="9">
    <source>
        <dbReference type="EMBL" id="QDL35765.1"/>
    </source>
</evidence>
<dbReference type="CDD" id="cd14804">
    <property type="entry name" value="Tra_M"/>
    <property type="match status" value="1"/>
</dbReference>
<dbReference type="InterPro" id="IPR007925">
    <property type="entry name" value="TRelaxosome_TraM"/>
</dbReference>
<evidence type="ECO:0000256" key="7">
    <source>
        <dbReference type="ARBA" id="ARBA00023125"/>
    </source>
</evidence>
<dbReference type="InterPro" id="IPR010992">
    <property type="entry name" value="IHF-like_DNA-bd_dom_sf"/>
</dbReference>
<dbReference type="Gene3D" id="1.10.10.450">
    <property type="entry name" value="TraM protein, DNA-binding"/>
    <property type="match status" value="1"/>
</dbReference>
<accession>A0A515D5U0</accession>
<dbReference type="Proteomes" id="UP000317572">
    <property type="component" value="Plasmid p2-125"/>
</dbReference>